<dbReference type="Proteomes" id="UP000183496">
    <property type="component" value="Unassembled WGS sequence"/>
</dbReference>
<feature type="transmembrane region" description="Helical" evidence="1">
    <location>
        <begin position="21"/>
        <end position="43"/>
    </location>
</feature>
<keyword evidence="1" id="KW-0812">Transmembrane</keyword>
<dbReference type="KEGG" id="mpw:MPR_0852"/>
<keyword evidence="1" id="KW-1133">Transmembrane helix</keyword>
<sequence>MKYTSDTFPELVTLTNPKLTLLVRIVFLLFTTFLLVLLYLLPFALINDYTNSTEAYILIGLYVLLLTYGIYKFLKEYKKKNTTAIQKIIVNKLGIQYHKLNGEIEHLLYKDLNKSKQPYSKDIFTKTTGVNISSKMVLKVLYNHQERTVSFQNTDIFYTSISTNSRELRQHFLQGVTLYRPDLRIADSVYTDFFINPSSFEFDKKGYKKTMIIALIISIIILAIVFLSINL</sequence>
<evidence type="ECO:0000256" key="1">
    <source>
        <dbReference type="SAM" id="Phobius"/>
    </source>
</evidence>
<name>A0AAJ5BD88_MYRPR</name>
<organism evidence="2 3">
    <name type="scientific">Myroides profundi</name>
    <dbReference type="NCBI Taxonomy" id="480520"/>
    <lineage>
        <taxon>Bacteria</taxon>
        <taxon>Pseudomonadati</taxon>
        <taxon>Bacteroidota</taxon>
        <taxon>Flavobacteriia</taxon>
        <taxon>Flavobacteriales</taxon>
        <taxon>Flavobacteriaceae</taxon>
        <taxon>Myroides</taxon>
    </lineage>
</organism>
<dbReference type="RefSeq" id="WP_041889482.1">
    <property type="nucleotide sequence ID" value="NZ_CP010817.1"/>
</dbReference>
<reference evidence="2 3" key="1">
    <citation type="submission" date="2016-10" db="EMBL/GenBank/DDBJ databases">
        <authorList>
            <person name="Varghese N."/>
            <person name="Submissions S."/>
        </authorList>
    </citation>
    <scope>NUCLEOTIDE SEQUENCE [LARGE SCALE GENOMIC DNA]</scope>
    <source>
        <strain evidence="3">DSM 19823 / KCTC 23066 / CCTCC M 208030 / D25</strain>
    </source>
</reference>
<dbReference type="AlphaFoldDB" id="A0AAJ5BD88"/>
<proteinExistence type="predicted"/>
<protein>
    <submittedName>
        <fullName evidence="2">Uncharacterized protein</fullName>
    </submittedName>
</protein>
<gene>
    <name evidence="2" type="ORF">SAMN04488089_103172</name>
</gene>
<evidence type="ECO:0000313" key="3">
    <source>
        <dbReference type="Proteomes" id="UP000183496"/>
    </source>
</evidence>
<feature type="transmembrane region" description="Helical" evidence="1">
    <location>
        <begin position="55"/>
        <end position="74"/>
    </location>
</feature>
<comment type="caution">
    <text evidence="2">The sequence shown here is derived from an EMBL/GenBank/DDBJ whole genome shotgun (WGS) entry which is preliminary data.</text>
</comment>
<keyword evidence="3" id="KW-1185">Reference proteome</keyword>
<accession>A0AAJ5BD88</accession>
<dbReference type="EMBL" id="FOFY01000003">
    <property type="protein sequence ID" value="SEQ45083.1"/>
    <property type="molecule type" value="Genomic_DNA"/>
</dbReference>
<evidence type="ECO:0000313" key="2">
    <source>
        <dbReference type="EMBL" id="SEQ45083.1"/>
    </source>
</evidence>
<feature type="transmembrane region" description="Helical" evidence="1">
    <location>
        <begin position="211"/>
        <end position="229"/>
    </location>
</feature>
<keyword evidence="1" id="KW-0472">Membrane</keyword>